<feature type="compositionally biased region" description="Acidic residues" evidence="2">
    <location>
        <begin position="463"/>
        <end position="472"/>
    </location>
</feature>
<gene>
    <name evidence="3" type="ORF">PGLA1383_LOCUS56001</name>
</gene>
<dbReference type="GO" id="GO:0046695">
    <property type="term" value="C:SLIK (SAGA-like) complex"/>
    <property type="evidence" value="ECO:0007669"/>
    <property type="project" value="InterPro"/>
</dbReference>
<evidence type="ECO:0000313" key="3">
    <source>
        <dbReference type="EMBL" id="CAE8641331.1"/>
    </source>
</evidence>
<feature type="compositionally biased region" description="Polar residues" evidence="2">
    <location>
        <begin position="170"/>
        <end position="203"/>
    </location>
</feature>
<dbReference type="Gene3D" id="2.60.120.1520">
    <property type="match status" value="1"/>
</dbReference>
<evidence type="ECO:0000313" key="4">
    <source>
        <dbReference type="Proteomes" id="UP000654075"/>
    </source>
</evidence>
<dbReference type="InterPro" id="IPR037782">
    <property type="entry name" value="Spt7"/>
</dbReference>
<evidence type="ECO:0000256" key="1">
    <source>
        <dbReference type="SAM" id="Coils"/>
    </source>
</evidence>
<dbReference type="PANTHER" id="PTHR47343:SF1">
    <property type="entry name" value="TRANSCRIPTIONAL ACTIVATOR SPT7"/>
    <property type="match status" value="1"/>
</dbReference>
<feature type="region of interest" description="Disordered" evidence="2">
    <location>
        <begin position="495"/>
        <end position="517"/>
    </location>
</feature>
<feature type="coiled-coil region" evidence="1">
    <location>
        <begin position="530"/>
        <end position="564"/>
    </location>
</feature>
<proteinExistence type="predicted"/>
<dbReference type="PANTHER" id="PTHR47343">
    <property type="entry name" value="TRANSCRIPTIONAL ACTIVATOR SPT7"/>
    <property type="match status" value="1"/>
</dbReference>
<keyword evidence="4" id="KW-1185">Reference proteome</keyword>
<reference evidence="3" key="1">
    <citation type="submission" date="2021-02" db="EMBL/GenBank/DDBJ databases">
        <authorList>
            <person name="Dougan E. K."/>
            <person name="Rhodes N."/>
            <person name="Thang M."/>
            <person name="Chan C."/>
        </authorList>
    </citation>
    <scope>NUCLEOTIDE SEQUENCE</scope>
</reference>
<comment type="caution">
    <text evidence="3">The sequence shown here is derived from an EMBL/GenBank/DDBJ whole genome shotgun (WGS) entry which is preliminary data.</text>
</comment>
<dbReference type="EMBL" id="CAJNNV010032879">
    <property type="protein sequence ID" value="CAE8641331.1"/>
    <property type="molecule type" value="Genomic_DNA"/>
</dbReference>
<sequence>MAVARRAGGRPLRPPPGLSFSTVGQDLIEAALSELMPRIEGFAAGRAATRLPSTASDMLDAHWAFLDAEAGAKWRCDPPISDLPATEALLTAIMVAQPPPNTKSAAAESQAASAAPTLTASPATATLASTLAQPEVATTLSTEAAATTLDDMPTATAASSDLATDDTATEMQQTLTSSAPSTATETDTSKSAAATGTSDSPTEAASDPLQRDRLNVIVRRYAPGQRLKWHKDSIGLFEEPVYGVVLRAASPSVGLPPGAGCLEFKHGSDRFIVPEVPGLASLQTGQSRFSWAHGVESAGGGGRVTVTWRWFRHSHVRWRAVDGDGGPASCLPLEKPTRRSWVQNFLGCATAFSIRRELQDSFLLGMDEWREDSTPWIFRSKNEACGPGLTHRKLKAFRRNLATRSADVLQRCQASAEAAKNADKAMPRGHSGPGLDARILPLLQLWEAAEPRAADEAPAPEAAEGDEDELDEETAMELDAMRAMGLPVAFAANVPSEQDWPSGLPRPPPPPAPTAQVHQGFHWQVQEMQLQQARQQQMQIQQQMHQQQIQVQQHQQQQQQQQLQIQQQHMQMQQLQPQQQQHLQMHTLQQPVDPKIQQQSMQAQMQQVQMHVQQQVEHQKQQQMLQQQQQPMQQLMHQQPCQTGVALTTQLLHPAAALESERPDCNEPPLKMMRTGS</sequence>
<name>A0A813HRE0_POLGL</name>
<feature type="region of interest" description="Disordered" evidence="2">
    <location>
        <begin position="655"/>
        <end position="677"/>
    </location>
</feature>
<feature type="compositionally biased region" description="Pro residues" evidence="2">
    <location>
        <begin position="504"/>
        <end position="513"/>
    </location>
</feature>
<feature type="region of interest" description="Disordered" evidence="2">
    <location>
        <begin position="145"/>
        <end position="211"/>
    </location>
</feature>
<dbReference type="GO" id="GO:0000124">
    <property type="term" value="C:SAGA complex"/>
    <property type="evidence" value="ECO:0007669"/>
    <property type="project" value="InterPro"/>
</dbReference>
<dbReference type="AlphaFoldDB" id="A0A813HRE0"/>
<dbReference type="Proteomes" id="UP000654075">
    <property type="component" value="Unassembled WGS sequence"/>
</dbReference>
<organism evidence="3 4">
    <name type="scientific">Polarella glacialis</name>
    <name type="common">Dinoflagellate</name>
    <dbReference type="NCBI Taxonomy" id="89957"/>
    <lineage>
        <taxon>Eukaryota</taxon>
        <taxon>Sar</taxon>
        <taxon>Alveolata</taxon>
        <taxon>Dinophyceae</taxon>
        <taxon>Suessiales</taxon>
        <taxon>Suessiaceae</taxon>
        <taxon>Polarella</taxon>
    </lineage>
</organism>
<dbReference type="GO" id="GO:0005198">
    <property type="term" value="F:structural molecule activity"/>
    <property type="evidence" value="ECO:0007669"/>
    <property type="project" value="TreeGrafter"/>
</dbReference>
<evidence type="ECO:0000256" key="2">
    <source>
        <dbReference type="SAM" id="MobiDB-lite"/>
    </source>
</evidence>
<accession>A0A813HRE0</accession>
<feature type="region of interest" description="Disordered" evidence="2">
    <location>
        <begin position="451"/>
        <end position="472"/>
    </location>
</feature>
<protein>
    <submittedName>
        <fullName evidence="3">Uncharacterized protein</fullName>
    </submittedName>
</protein>
<feature type="compositionally biased region" description="Low complexity" evidence="2">
    <location>
        <begin position="145"/>
        <end position="162"/>
    </location>
</feature>
<dbReference type="GO" id="GO:0006357">
    <property type="term" value="P:regulation of transcription by RNA polymerase II"/>
    <property type="evidence" value="ECO:0007669"/>
    <property type="project" value="TreeGrafter"/>
</dbReference>
<keyword evidence="1" id="KW-0175">Coiled coil</keyword>